<dbReference type="Proteomes" id="UP000016922">
    <property type="component" value="Unassembled WGS sequence"/>
</dbReference>
<dbReference type="HOGENOM" id="CLU_1959797_0_0_1"/>
<organism evidence="2 3">
    <name type="scientific">Glarea lozoyensis (strain ATCC 20868 / MF5171)</name>
    <dbReference type="NCBI Taxonomy" id="1116229"/>
    <lineage>
        <taxon>Eukaryota</taxon>
        <taxon>Fungi</taxon>
        <taxon>Dikarya</taxon>
        <taxon>Ascomycota</taxon>
        <taxon>Pezizomycotina</taxon>
        <taxon>Leotiomycetes</taxon>
        <taxon>Helotiales</taxon>
        <taxon>Helotiaceae</taxon>
        <taxon>Glarea</taxon>
    </lineage>
</organism>
<dbReference type="eggNOG" id="ENOG502RPS0">
    <property type="taxonomic scope" value="Eukaryota"/>
</dbReference>
<protein>
    <submittedName>
        <fullName evidence="2">POZ</fullName>
    </submittedName>
</protein>
<evidence type="ECO:0000313" key="2">
    <source>
        <dbReference type="EMBL" id="EPE28970.1"/>
    </source>
</evidence>
<dbReference type="RefSeq" id="XP_008083079.1">
    <property type="nucleotide sequence ID" value="XM_008084888.1"/>
</dbReference>
<gene>
    <name evidence="2" type="ORF">GLAREA_00128</name>
</gene>
<dbReference type="EMBL" id="KE145367">
    <property type="protein sequence ID" value="EPE28970.1"/>
    <property type="molecule type" value="Genomic_DNA"/>
</dbReference>
<evidence type="ECO:0000313" key="3">
    <source>
        <dbReference type="Proteomes" id="UP000016922"/>
    </source>
</evidence>
<keyword evidence="3" id="KW-1185">Reference proteome</keyword>
<dbReference type="SUPFAM" id="SSF54695">
    <property type="entry name" value="POZ domain"/>
    <property type="match status" value="1"/>
</dbReference>
<dbReference type="Pfam" id="PF00651">
    <property type="entry name" value="BTB"/>
    <property type="match status" value="1"/>
</dbReference>
<dbReference type="GeneID" id="19459188"/>
<dbReference type="InterPro" id="IPR011333">
    <property type="entry name" value="SKP1/BTB/POZ_sf"/>
</dbReference>
<evidence type="ECO:0000259" key="1">
    <source>
        <dbReference type="PROSITE" id="PS50097"/>
    </source>
</evidence>
<dbReference type="PROSITE" id="PS50097">
    <property type="entry name" value="BTB"/>
    <property type="match status" value="1"/>
</dbReference>
<dbReference type="KEGG" id="glz:GLAREA_00128"/>
<dbReference type="InterPro" id="IPR000210">
    <property type="entry name" value="BTB/POZ_dom"/>
</dbReference>
<dbReference type="STRING" id="1116229.S3CTI2"/>
<name>S3CTI2_GLAL2</name>
<dbReference type="CDD" id="cd18186">
    <property type="entry name" value="BTB_POZ_ZBTB_KLHL-like"/>
    <property type="match status" value="1"/>
</dbReference>
<feature type="domain" description="BTB" evidence="1">
    <location>
        <begin position="26"/>
        <end position="93"/>
    </location>
</feature>
<dbReference type="AlphaFoldDB" id="S3CTI2"/>
<accession>S3CTI2</accession>
<dbReference type="Gene3D" id="3.30.710.10">
    <property type="entry name" value="Potassium Channel Kv1.1, Chain A"/>
    <property type="match status" value="1"/>
</dbReference>
<dbReference type="OrthoDB" id="6359816at2759"/>
<proteinExistence type="predicted"/>
<sequence length="128" mass="14361">MAPQTLLKDLSPAECVKALRAFDEEARVTIVVKDESYNMPKKLACSSSSYFDRVFNNGFRETADLKVQLEDVEKEHFDLVMQWIYTGSVDFDFEPPLTPSSKHLFTPAFSSLRIGLISVGVSSCCTAR</sequence>
<reference evidence="2 3" key="1">
    <citation type="journal article" date="2013" name="BMC Genomics">
        <title>Genomics-driven discovery of the pneumocandin biosynthetic gene cluster in the fungus Glarea lozoyensis.</title>
        <authorList>
            <person name="Chen L."/>
            <person name="Yue Q."/>
            <person name="Zhang X."/>
            <person name="Xiang M."/>
            <person name="Wang C."/>
            <person name="Li S."/>
            <person name="Che Y."/>
            <person name="Ortiz-Lopez F.J."/>
            <person name="Bills G.F."/>
            <person name="Liu X."/>
            <person name="An Z."/>
        </authorList>
    </citation>
    <scope>NUCLEOTIDE SEQUENCE [LARGE SCALE GENOMIC DNA]</scope>
    <source>
        <strain evidence="3">ATCC 20868 / MF5171</strain>
    </source>
</reference>